<keyword evidence="3 6" id="KW-0067">ATP-binding</keyword>
<dbReference type="Gene3D" id="2.30.30.100">
    <property type="match status" value="1"/>
</dbReference>
<proteinExistence type="inferred from homology"/>
<dbReference type="InterPro" id="IPR036388">
    <property type="entry name" value="WH-like_DNA-bd_sf"/>
</dbReference>
<dbReference type="InterPro" id="IPR036390">
    <property type="entry name" value="WH_DNA-bd_sf"/>
</dbReference>
<dbReference type="GO" id="GO:0004077">
    <property type="term" value="F:biotin--[biotin carboxyl-carrier protein] ligase activity"/>
    <property type="evidence" value="ECO:0007669"/>
    <property type="project" value="UniProtKB-EC"/>
</dbReference>
<evidence type="ECO:0000313" key="8">
    <source>
        <dbReference type="EMBL" id="MBF0637241.1"/>
    </source>
</evidence>
<comment type="caution">
    <text evidence="8">The sequence shown here is derived from an EMBL/GenBank/DDBJ whole genome shotgun (WGS) entry which is preliminary data.</text>
</comment>
<protein>
    <recommendedName>
        <fullName evidence="6">Bifunctional ligase/repressor BirA</fullName>
    </recommendedName>
    <alternativeName>
        <fullName evidence="6">Biotin--[acetyl-CoA-carboxylase] ligase</fullName>
        <ecNumber evidence="6">6.3.4.15</ecNumber>
    </alternativeName>
    <alternativeName>
        <fullName evidence="6">Biotin--protein ligase</fullName>
    </alternativeName>
    <alternativeName>
        <fullName evidence="6">Biotin-[acetyl-CoA carboxylase] synthetase</fullName>
    </alternativeName>
</protein>
<dbReference type="SUPFAM" id="SSF50037">
    <property type="entry name" value="C-terminal domain of transcriptional repressors"/>
    <property type="match status" value="1"/>
</dbReference>
<feature type="binding site" evidence="6">
    <location>
        <begin position="92"/>
        <end position="94"/>
    </location>
    <ligand>
        <name>biotin</name>
        <dbReference type="ChEBI" id="CHEBI:57586"/>
    </ligand>
</feature>
<dbReference type="EMBL" id="JADGII010000014">
    <property type="protein sequence ID" value="MBF0637241.1"/>
    <property type="molecule type" value="Genomic_DNA"/>
</dbReference>
<reference evidence="8 9" key="1">
    <citation type="journal article" date="2020" name="Microorganisms">
        <title>Simultaneous Genome Sequencing of Prosthecochloris ethylica and Desulfuromonas acetoxidans within a Syntrophic Mixture Reveals Unique Pili and Protein Interactions.</title>
        <authorList>
            <person name="Kyndt J.A."/>
            <person name="Van Beeumen J.J."/>
            <person name="Meyer T.E."/>
        </authorList>
    </citation>
    <scope>NUCLEOTIDE SEQUENCE [LARGE SCALE GENOMIC DNA]</scope>
    <source>
        <strain evidence="8 9">N3</strain>
    </source>
</reference>
<name>A0ABR9XU05_9CHLB</name>
<evidence type="ECO:0000256" key="5">
    <source>
        <dbReference type="ARBA" id="ARBA00047846"/>
    </source>
</evidence>
<accession>A0ABR9XU05</accession>
<keyword evidence="6" id="KW-0804">Transcription</keyword>
<keyword evidence="1 6" id="KW-0436">Ligase</keyword>
<dbReference type="EC" id="6.3.4.15" evidence="6"/>
<dbReference type="InterPro" id="IPR003142">
    <property type="entry name" value="BPL_C"/>
</dbReference>
<evidence type="ECO:0000259" key="7">
    <source>
        <dbReference type="PROSITE" id="PS51733"/>
    </source>
</evidence>
<evidence type="ECO:0000256" key="3">
    <source>
        <dbReference type="ARBA" id="ARBA00022840"/>
    </source>
</evidence>
<dbReference type="InterPro" id="IPR004143">
    <property type="entry name" value="BPL_LPL_catalytic"/>
</dbReference>
<keyword evidence="6" id="KW-0805">Transcription regulation</keyword>
<dbReference type="CDD" id="cd16442">
    <property type="entry name" value="BPL"/>
    <property type="match status" value="1"/>
</dbReference>
<dbReference type="Pfam" id="PF08279">
    <property type="entry name" value="HTH_11"/>
    <property type="match status" value="1"/>
</dbReference>
<dbReference type="Gene3D" id="1.10.10.10">
    <property type="entry name" value="Winged helix-like DNA-binding domain superfamily/Winged helix DNA-binding domain"/>
    <property type="match status" value="1"/>
</dbReference>
<dbReference type="PANTHER" id="PTHR12835:SF5">
    <property type="entry name" value="BIOTIN--PROTEIN LIGASE"/>
    <property type="match status" value="1"/>
</dbReference>
<dbReference type="InterPro" id="IPR045864">
    <property type="entry name" value="aa-tRNA-synth_II/BPL/LPL"/>
</dbReference>
<dbReference type="InterPro" id="IPR008988">
    <property type="entry name" value="Transcriptional_repressor_C"/>
</dbReference>
<gene>
    <name evidence="6" type="primary">birA</name>
    <name evidence="8" type="ORF">INT08_08665</name>
</gene>
<evidence type="ECO:0000313" key="9">
    <source>
        <dbReference type="Proteomes" id="UP000619838"/>
    </source>
</evidence>
<keyword evidence="9" id="KW-1185">Reference proteome</keyword>
<dbReference type="Pfam" id="PF03099">
    <property type="entry name" value="BPL_LplA_LipB"/>
    <property type="match status" value="1"/>
</dbReference>
<evidence type="ECO:0000256" key="2">
    <source>
        <dbReference type="ARBA" id="ARBA00022741"/>
    </source>
</evidence>
<evidence type="ECO:0000256" key="6">
    <source>
        <dbReference type="HAMAP-Rule" id="MF_00978"/>
    </source>
</evidence>
<dbReference type="Pfam" id="PF02237">
    <property type="entry name" value="BPL_C"/>
    <property type="match status" value="1"/>
</dbReference>
<dbReference type="SUPFAM" id="SSF46785">
    <property type="entry name" value="Winged helix' DNA-binding domain"/>
    <property type="match status" value="1"/>
</dbReference>
<dbReference type="PANTHER" id="PTHR12835">
    <property type="entry name" value="BIOTIN PROTEIN LIGASE"/>
    <property type="match status" value="1"/>
</dbReference>
<evidence type="ECO:0000256" key="4">
    <source>
        <dbReference type="ARBA" id="ARBA00023267"/>
    </source>
</evidence>
<feature type="binding site" evidence="6">
    <location>
        <begin position="120"/>
        <end position="122"/>
    </location>
    <ligand>
        <name>biotin</name>
        <dbReference type="ChEBI" id="CHEBI:57586"/>
    </ligand>
</feature>
<comment type="catalytic activity">
    <reaction evidence="5 6">
        <text>biotin + L-lysyl-[protein] + ATP = N(6)-biotinyl-L-lysyl-[protein] + AMP + diphosphate + H(+)</text>
        <dbReference type="Rhea" id="RHEA:11756"/>
        <dbReference type="Rhea" id="RHEA-COMP:9752"/>
        <dbReference type="Rhea" id="RHEA-COMP:10505"/>
        <dbReference type="ChEBI" id="CHEBI:15378"/>
        <dbReference type="ChEBI" id="CHEBI:29969"/>
        <dbReference type="ChEBI" id="CHEBI:30616"/>
        <dbReference type="ChEBI" id="CHEBI:33019"/>
        <dbReference type="ChEBI" id="CHEBI:57586"/>
        <dbReference type="ChEBI" id="CHEBI:83144"/>
        <dbReference type="ChEBI" id="CHEBI:456215"/>
        <dbReference type="EC" id="6.3.4.15"/>
    </reaction>
</comment>
<dbReference type="Gene3D" id="3.30.930.10">
    <property type="entry name" value="Bira Bifunctional Protein, Domain 2"/>
    <property type="match status" value="1"/>
</dbReference>
<dbReference type="InterPro" id="IPR013196">
    <property type="entry name" value="HTH_11"/>
</dbReference>
<feature type="binding site" evidence="6">
    <location>
        <position position="188"/>
    </location>
    <ligand>
        <name>biotin</name>
        <dbReference type="ChEBI" id="CHEBI:57586"/>
    </ligand>
</feature>
<dbReference type="Proteomes" id="UP000619838">
    <property type="component" value="Unassembled WGS sequence"/>
</dbReference>
<dbReference type="PROSITE" id="PS51733">
    <property type="entry name" value="BPL_LPL_CATALYTIC"/>
    <property type="match status" value="1"/>
</dbReference>
<feature type="domain" description="BPL/LPL catalytic" evidence="7">
    <location>
        <begin position="69"/>
        <end position="259"/>
    </location>
</feature>
<keyword evidence="6" id="KW-0678">Repressor</keyword>
<comment type="function">
    <text evidence="6">Acts both as a biotin--[acetyl-CoA-carboxylase] ligase and a repressor.</text>
</comment>
<dbReference type="SUPFAM" id="SSF55681">
    <property type="entry name" value="Class II aaRS and biotin synthetases"/>
    <property type="match status" value="1"/>
</dbReference>
<dbReference type="NCBIfam" id="TIGR00121">
    <property type="entry name" value="birA_ligase"/>
    <property type="match status" value="1"/>
</dbReference>
<keyword evidence="2 6" id="KW-0547">Nucleotide-binding</keyword>
<evidence type="ECO:0000256" key="1">
    <source>
        <dbReference type="ARBA" id="ARBA00022598"/>
    </source>
</evidence>
<feature type="DNA-binding region" description="H-T-H motif" evidence="6">
    <location>
        <begin position="21"/>
        <end position="40"/>
    </location>
</feature>
<dbReference type="RefSeq" id="WP_114608864.1">
    <property type="nucleotide sequence ID" value="NZ_JABVZQ010000013.1"/>
</dbReference>
<dbReference type="InterPro" id="IPR004408">
    <property type="entry name" value="Biotin_CoA_COase_ligase"/>
</dbReference>
<organism evidence="8 9">
    <name type="scientific">Prosthecochloris ethylica</name>
    <dbReference type="NCBI Taxonomy" id="2743976"/>
    <lineage>
        <taxon>Bacteria</taxon>
        <taxon>Pseudomonadati</taxon>
        <taxon>Chlorobiota</taxon>
        <taxon>Chlorobiia</taxon>
        <taxon>Chlorobiales</taxon>
        <taxon>Chlorobiaceae</taxon>
        <taxon>Prosthecochloris</taxon>
    </lineage>
</organism>
<keyword evidence="4 6" id="KW-0092">Biotin</keyword>
<keyword evidence="6" id="KW-0238">DNA-binding</keyword>
<sequence>MNQLTAGILQKLRSADGFLSGEVLCREFSMTRSGVWKHIRALRDEGYRVEAVTGKGYRLTGVPDLPTGAELDPLLVTGRMGRECVFYTSIGSTNAECKERARRGAVEGFVVAADEQEVGRGRMQRRWVSPPGVNLYFSLVLRPCVPPVRIPQIPLLVAAAVHQAFGAEAPSLHAEIKWPNDILCRGRKLCGILCEMESEADMAHFVIAGVGINVNLQEIPGEIERIATSLALETGRIYSRSQLLAAVLNRFEPLYDSWLASDDLGAVRDVLERNSFLQGRRVEVERFGSRIRGRAAGISPTGELLLDLDGGGRESISSGEAHLVGGTMNEPESKE</sequence>
<comment type="similarity">
    <text evidence="6">Belongs to the biotin--protein ligase family.</text>
</comment>
<feature type="binding site" evidence="6">
    <location>
        <position position="116"/>
    </location>
    <ligand>
        <name>biotin</name>
        <dbReference type="ChEBI" id="CHEBI:57586"/>
    </ligand>
</feature>
<dbReference type="InterPro" id="IPR030855">
    <property type="entry name" value="Bifunct_BirA"/>
</dbReference>
<dbReference type="HAMAP" id="MF_00978">
    <property type="entry name" value="Bifunct_BirA"/>
    <property type="match status" value="1"/>
</dbReference>